<evidence type="ECO:0000259" key="1">
    <source>
        <dbReference type="Pfam" id="PF05362"/>
    </source>
</evidence>
<gene>
    <name evidence="2" type="ORF">UFOPK1495_00964</name>
</gene>
<dbReference type="SUPFAM" id="SSF54211">
    <property type="entry name" value="Ribosomal protein S5 domain 2-like"/>
    <property type="match status" value="1"/>
</dbReference>
<name>A0A6J6CRC8_9ZZZZ</name>
<dbReference type="InterPro" id="IPR020568">
    <property type="entry name" value="Ribosomal_Su5_D2-typ_SF"/>
</dbReference>
<dbReference type="EMBL" id="CAEZSU010000093">
    <property type="protein sequence ID" value="CAB4552408.1"/>
    <property type="molecule type" value="Genomic_DNA"/>
</dbReference>
<sequence length="609" mass="61468">MTSTPRRSASIGALALLVLAIALPACGGGAKSSKGYTIKAPVLWAGAGADGKINSGVEDATVTAGDLEDPGFTVDLASVKAKDAGPQWLAASASAAAVATLLSSKDPSRLDLSYTITGQIDGPSGGAMLTVASLAAIRGLKLAEKTTMTGTISPDGSVGRVGEIPAKLRGAAKAGYKTVLLPMTNLTASGESSTSDMVEFGRTLGLDVQGVEDVATAFTAFTGETIYPPATPAPAPTPATTALVTKQATRLLDRIRTESTASTSASIIVQLGQASAALASGDVAKAYGLGVDTYTLLVRENAITNINSSFADQSPSGQLATLKEMSKALELFSSAAIETTSNITGLDPVAQLSLPFAMGWFTWADAILEGTSSALAAGSITPNSYGITAAALAEQQAAIEVFGPDAIEVVRSTPNPAVTTTTPPPEFLSGYTNFLVTAGSANLDYLSAVIGSKATTDSNGNPVFVALGMNALSATVEATPADTQPVNEEIQQASVAVTYFIFGTGLVSNTGANGIIGNGVGADTRSTVTLPGLINSVLLAESGVAALVDLLASRNVDPASARWSAQWGVAAANALNGSGRDAAGEYLALNELWYDAINCSVLYAATAPS</sequence>
<evidence type="ECO:0000313" key="2">
    <source>
        <dbReference type="EMBL" id="CAB4552408.1"/>
    </source>
</evidence>
<dbReference type="InterPro" id="IPR027065">
    <property type="entry name" value="Lon_Prtase"/>
</dbReference>
<dbReference type="Pfam" id="PF05362">
    <property type="entry name" value="Lon_C"/>
    <property type="match status" value="1"/>
</dbReference>
<dbReference type="InterPro" id="IPR014721">
    <property type="entry name" value="Ribsml_uS5_D2-typ_fold_subgr"/>
</dbReference>
<dbReference type="PANTHER" id="PTHR10046">
    <property type="entry name" value="ATP DEPENDENT LON PROTEASE FAMILY MEMBER"/>
    <property type="match status" value="1"/>
</dbReference>
<dbReference type="GO" id="GO:0004252">
    <property type="term" value="F:serine-type endopeptidase activity"/>
    <property type="evidence" value="ECO:0007669"/>
    <property type="project" value="InterPro"/>
</dbReference>
<dbReference type="Gene3D" id="3.30.230.10">
    <property type="match status" value="1"/>
</dbReference>
<dbReference type="GO" id="GO:0030163">
    <property type="term" value="P:protein catabolic process"/>
    <property type="evidence" value="ECO:0007669"/>
    <property type="project" value="InterPro"/>
</dbReference>
<protein>
    <submittedName>
        <fullName evidence="2">Unannotated protein</fullName>
    </submittedName>
</protein>
<accession>A0A6J6CRC8</accession>
<reference evidence="2" key="1">
    <citation type="submission" date="2020-05" db="EMBL/GenBank/DDBJ databases">
        <authorList>
            <person name="Chiriac C."/>
            <person name="Salcher M."/>
            <person name="Ghai R."/>
            <person name="Kavagutti S V."/>
        </authorList>
    </citation>
    <scope>NUCLEOTIDE SEQUENCE</scope>
</reference>
<dbReference type="AlphaFoldDB" id="A0A6J6CRC8"/>
<feature type="domain" description="Lon proteolytic" evidence="1">
    <location>
        <begin position="121"/>
        <end position="186"/>
    </location>
</feature>
<organism evidence="2">
    <name type="scientific">freshwater metagenome</name>
    <dbReference type="NCBI Taxonomy" id="449393"/>
    <lineage>
        <taxon>unclassified sequences</taxon>
        <taxon>metagenomes</taxon>
        <taxon>ecological metagenomes</taxon>
    </lineage>
</organism>
<proteinExistence type="predicted"/>
<dbReference type="GO" id="GO:0006508">
    <property type="term" value="P:proteolysis"/>
    <property type="evidence" value="ECO:0007669"/>
    <property type="project" value="InterPro"/>
</dbReference>
<dbReference type="InterPro" id="IPR008269">
    <property type="entry name" value="Lon_proteolytic"/>
</dbReference>
<dbReference type="GO" id="GO:0004176">
    <property type="term" value="F:ATP-dependent peptidase activity"/>
    <property type="evidence" value="ECO:0007669"/>
    <property type="project" value="InterPro"/>
</dbReference>
<dbReference type="GO" id="GO:0005524">
    <property type="term" value="F:ATP binding"/>
    <property type="evidence" value="ECO:0007669"/>
    <property type="project" value="InterPro"/>
</dbReference>